<proteinExistence type="predicted"/>
<dbReference type="EMBL" id="JABTEG010000008">
    <property type="protein sequence ID" value="KAG4304486.1"/>
    <property type="molecule type" value="Genomic_DNA"/>
</dbReference>
<organism evidence="1 2">
    <name type="scientific">Pneumocystis oryctolagi</name>
    <dbReference type="NCBI Taxonomy" id="42067"/>
    <lineage>
        <taxon>Eukaryota</taxon>
        <taxon>Fungi</taxon>
        <taxon>Dikarya</taxon>
        <taxon>Ascomycota</taxon>
        <taxon>Taphrinomycotina</taxon>
        <taxon>Pneumocystomycetes</taxon>
        <taxon>Pneumocystaceae</taxon>
        <taxon>Pneumocystis</taxon>
    </lineage>
</organism>
<reference evidence="1 2" key="1">
    <citation type="journal article" date="2021" name="Commun. Biol.">
        <title>Genomic insights into the host specific adaptation of the Pneumocystis genus.</title>
        <authorList>
            <person name="Cisse O.H."/>
            <person name="Ma L."/>
            <person name="Dekker J.P."/>
            <person name="Khil P.P."/>
            <person name="Youn J.-H."/>
            <person name="Brenchley J.M."/>
            <person name="Blair R."/>
            <person name="Pahar B."/>
            <person name="Chabe M."/>
            <person name="Van Rompay K.K.A."/>
            <person name="Keesler R."/>
            <person name="Sukura A."/>
            <person name="Hirsch V."/>
            <person name="Kutty G."/>
            <person name="Liu Y."/>
            <person name="Peng L."/>
            <person name="Chen J."/>
            <person name="Song J."/>
            <person name="Weissenbacher-Lang C."/>
            <person name="Xu J."/>
            <person name="Upham N.S."/>
            <person name="Stajich J.E."/>
            <person name="Cuomo C.A."/>
            <person name="Cushion M.T."/>
            <person name="Kovacs J.A."/>
        </authorList>
    </citation>
    <scope>NUCLEOTIDE SEQUENCE [LARGE SCALE GENOMIC DNA]</scope>
    <source>
        <strain evidence="1 2">RABM</strain>
    </source>
</reference>
<protein>
    <submittedName>
        <fullName evidence="1">Uncharacterized protein</fullName>
    </submittedName>
</protein>
<accession>A0ACB7C9T6</accession>
<gene>
    <name evidence="1" type="ORF">PORY_002196</name>
</gene>
<sequence length="126" mass="14991">LDPEDETDADVTWEDQCKINTFSRLNYRFQNKSRSFKEKKLEKESIEDLIAELELMDEDESLPYKMGDSFFLLPYNEAQELLEIERNQVNEEVAQLEAEIFKLTTHMEELKKDLYKKFGKAINLET</sequence>
<comment type="caution">
    <text evidence="1">The sequence shown here is derived from an EMBL/GenBank/DDBJ whole genome shotgun (WGS) entry which is preliminary data.</text>
</comment>
<name>A0ACB7C9T6_9ASCO</name>
<evidence type="ECO:0000313" key="1">
    <source>
        <dbReference type="EMBL" id="KAG4304486.1"/>
    </source>
</evidence>
<dbReference type="Proteomes" id="UP000768646">
    <property type="component" value="Unassembled WGS sequence"/>
</dbReference>
<evidence type="ECO:0000313" key="2">
    <source>
        <dbReference type="Proteomes" id="UP000768646"/>
    </source>
</evidence>
<keyword evidence="2" id="KW-1185">Reference proteome</keyword>
<feature type="non-terminal residue" evidence="1">
    <location>
        <position position="1"/>
    </location>
</feature>